<dbReference type="InterPro" id="IPR036291">
    <property type="entry name" value="NAD(P)-bd_dom_sf"/>
</dbReference>
<name>A0A1B8PKL7_MORNO</name>
<keyword evidence="2" id="KW-0560">Oxidoreductase</keyword>
<dbReference type="Pfam" id="PF13561">
    <property type="entry name" value="adh_short_C2"/>
    <property type="match status" value="1"/>
</dbReference>
<protein>
    <submittedName>
        <fullName evidence="3">Pteridine reductase</fullName>
    </submittedName>
</protein>
<evidence type="ECO:0000256" key="1">
    <source>
        <dbReference type="ARBA" id="ARBA00006484"/>
    </source>
</evidence>
<dbReference type="PRINTS" id="PR00081">
    <property type="entry name" value="GDHRDH"/>
</dbReference>
<reference evidence="3 4" key="1">
    <citation type="submission" date="2016-06" db="EMBL/GenBank/DDBJ databases">
        <title>Draft genome of Moraxella nonliquefaciens CCUG 60284.</title>
        <authorList>
            <person name="Salva-Serra F."/>
            <person name="Engstrom-Jakobsson H."/>
            <person name="Thorell K."/>
            <person name="Gonzales-Siles L."/>
            <person name="Karlsson R."/>
            <person name="Boulund F."/>
            <person name="Engstrand L."/>
            <person name="Kristiansson E."/>
            <person name="Moore E."/>
        </authorList>
    </citation>
    <scope>NUCLEOTIDE SEQUENCE [LARGE SCALE GENOMIC DNA]</scope>
    <source>
        <strain evidence="3 4">CCUG 60284</strain>
    </source>
</reference>
<evidence type="ECO:0000256" key="2">
    <source>
        <dbReference type="ARBA" id="ARBA00023002"/>
    </source>
</evidence>
<accession>A0A1B8PKL7</accession>
<dbReference type="Proteomes" id="UP000092671">
    <property type="component" value="Unassembled WGS sequence"/>
</dbReference>
<dbReference type="EMBL" id="LZDN01000006">
    <property type="protein sequence ID" value="OBX51392.1"/>
    <property type="molecule type" value="Genomic_DNA"/>
</dbReference>
<comment type="similarity">
    <text evidence="1">Belongs to the short-chain dehydrogenases/reductases (SDR) family.</text>
</comment>
<dbReference type="PANTHER" id="PTHR43639">
    <property type="entry name" value="OXIDOREDUCTASE, SHORT-CHAIN DEHYDROGENASE/REDUCTASE FAMILY (AFU_ORTHOLOGUE AFUA_5G02870)"/>
    <property type="match status" value="1"/>
</dbReference>
<dbReference type="NCBIfam" id="NF006598">
    <property type="entry name" value="PRK09135.1"/>
    <property type="match status" value="1"/>
</dbReference>
<sequence>MKKVALITGGAKRIGKAIVRAFHNNSFNVIIHYHHSQTDAQNLADELNAICDNSAKIIKADLAIVNDKNTLADFKNQVIALFGRIDILVHNASSFYPSDINDEVDKWQNDWDDLFLTNAKAPLFLSHVFKDELVKNHGTIISLLDIHAKDKPFIGYPIYNMAKSAHHGMVLSLALELAPSVRVNGVSPGVNIFPECNKNHELNDSTKDNLIKSVPLQSIGTPDDIAQAVLFLVNAPYITGQIIAVDGGRSLTLKGG</sequence>
<gene>
    <name evidence="3" type="ORF">A9Z60_07265</name>
</gene>
<dbReference type="AlphaFoldDB" id="A0A1B8PKL7"/>
<dbReference type="OrthoDB" id="9806974at2"/>
<dbReference type="GO" id="GO:0016491">
    <property type="term" value="F:oxidoreductase activity"/>
    <property type="evidence" value="ECO:0007669"/>
    <property type="project" value="UniProtKB-KW"/>
</dbReference>
<dbReference type="InterPro" id="IPR002347">
    <property type="entry name" value="SDR_fam"/>
</dbReference>
<organism evidence="3 4">
    <name type="scientific">Moraxella nonliquefaciens</name>
    <dbReference type="NCBI Taxonomy" id="478"/>
    <lineage>
        <taxon>Bacteria</taxon>
        <taxon>Pseudomonadati</taxon>
        <taxon>Pseudomonadota</taxon>
        <taxon>Gammaproteobacteria</taxon>
        <taxon>Moraxellales</taxon>
        <taxon>Moraxellaceae</taxon>
        <taxon>Moraxella</taxon>
    </lineage>
</organism>
<comment type="caution">
    <text evidence="3">The sequence shown here is derived from an EMBL/GenBank/DDBJ whole genome shotgun (WGS) entry which is preliminary data.</text>
</comment>
<evidence type="ECO:0000313" key="4">
    <source>
        <dbReference type="Proteomes" id="UP000092671"/>
    </source>
</evidence>
<dbReference type="Gene3D" id="3.40.50.720">
    <property type="entry name" value="NAD(P)-binding Rossmann-like Domain"/>
    <property type="match status" value="1"/>
</dbReference>
<dbReference type="SUPFAM" id="SSF51735">
    <property type="entry name" value="NAD(P)-binding Rossmann-fold domains"/>
    <property type="match status" value="1"/>
</dbReference>
<dbReference type="PANTHER" id="PTHR43639:SF1">
    <property type="entry name" value="SHORT-CHAIN DEHYDROGENASE_REDUCTASE FAMILY PROTEIN"/>
    <property type="match status" value="1"/>
</dbReference>
<proteinExistence type="inferred from homology"/>
<dbReference type="RefSeq" id="WP_066892538.1">
    <property type="nucleotide sequence ID" value="NZ_LZDN01000006.1"/>
</dbReference>
<evidence type="ECO:0000313" key="3">
    <source>
        <dbReference type="EMBL" id="OBX51392.1"/>
    </source>
</evidence>